<evidence type="ECO:0000313" key="2">
    <source>
        <dbReference type="EMBL" id="KAH0816671.1"/>
    </source>
</evidence>
<dbReference type="EMBL" id="JABDTM020021134">
    <property type="protein sequence ID" value="KAH0816671.1"/>
    <property type="molecule type" value="Genomic_DNA"/>
</dbReference>
<feature type="compositionally biased region" description="Basic and acidic residues" evidence="1">
    <location>
        <begin position="247"/>
        <end position="273"/>
    </location>
</feature>
<feature type="compositionally biased region" description="Basic and acidic residues" evidence="1">
    <location>
        <begin position="147"/>
        <end position="176"/>
    </location>
</feature>
<reference evidence="2" key="2">
    <citation type="submission" date="2021-08" db="EMBL/GenBank/DDBJ databases">
        <authorList>
            <person name="Eriksson T."/>
        </authorList>
    </citation>
    <scope>NUCLEOTIDE SEQUENCE</scope>
    <source>
        <strain evidence="2">Stoneville</strain>
        <tissue evidence="2">Whole head</tissue>
    </source>
</reference>
<feature type="region of interest" description="Disordered" evidence="1">
    <location>
        <begin position="122"/>
        <end position="207"/>
    </location>
</feature>
<feature type="region of interest" description="Disordered" evidence="1">
    <location>
        <begin position="31"/>
        <end position="107"/>
    </location>
</feature>
<feature type="compositionally biased region" description="Basic and acidic residues" evidence="1">
    <location>
        <begin position="313"/>
        <end position="343"/>
    </location>
</feature>
<feature type="compositionally biased region" description="Basic and acidic residues" evidence="1">
    <location>
        <begin position="91"/>
        <end position="107"/>
    </location>
</feature>
<dbReference type="Proteomes" id="UP000719412">
    <property type="component" value="Unassembled WGS sequence"/>
</dbReference>
<feature type="compositionally biased region" description="Basic and acidic residues" evidence="1">
    <location>
        <begin position="286"/>
        <end position="302"/>
    </location>
</feature>
<comment type="caution">
    <text evidence="2">The sequence shown here is derived from an EMBL/GenBank/DDBJ whole genome shotgun (WGS) entry which is preliminary data.</text>
</comment>
<gene>
    <name evidence="2" type="ORF">GEV33_006120</name>
</gene>
<sequence>MSDISDSENEVDIVEETLNVGCVTNKEFLKLTTSTSARNADHKSRLSLGRSKGTNQPDPKDERTKYATQEERDSKTKEGTLSPCRKTAAASKDEDNPDTSKMETRFLKVNIRERSNLSLLRRSSASCGGSPLGGPAAVEAAADSGTDEGKKARKKGDPTDPLERVQQKVLVKDPLKRPFYRKKRTPLRSGNSDRVGVPKGIQHETENHATLLTGTRDFVKIPKIGAIHKKTLPRSLPSHGKQTLTAVDRRNIENRQKNRNKGDQDAYAVDHRSSRSRPSPGVSGDEESRIERSVKEGEKNVQGREAASSAGAKQKENEEKPTRKTKREGKVERINDNDKRTGG</sequence>
<dbReference type="AlphaFoldDB" id="A0A8J6HMF7"/>
<accession>A0A8J6HMF7</accession>
<reference evidence="2" key="1">
    <citation type="journal article" date="2020" name="J Insects Food Feed">
        <title>The yellow mealworm (Tenebrio molitor) genome: a resource for the emerging insects as food and feed industry.</title>
        <authorList>
            <person name="Eriksson T."/>
            <person name="Andere A."/>
            <person name="Kelstrup H."/>
            <person name="Emery V."/>
            <person name="Picard C."/>
        </authorList>
    </citation>
    <scope>NUCLEOTIDE SEQUENCE</scope>
    <source>
        <strain evidence="2">Stoneville</strain>
        <tissue evidence="2">Whole head</tissue>
    </source>
</reference>
<proteinExistence type="predicted"/>
<evidence type="ECO:0000256" key="1">
    <source>
        <dbReference type="SAM" id="MobiDB-lite"/>
    </source>
</evidence>
<feature type="compositionally biased region" description="Basic and acidic residues" evidence="1">
    <location>
        <begin position="58"/>
        <end position="78"/>
    </location>
</feature>
<feature type="region of interest" description="Disordered" evidence="1">
    <location>
        <begin position="227"/>
        <end position="343"/>
    </location>
</feature>
<evidence type="ECO:0000313" key="3">
    <source>
        <dbReference type="Proteomes" id="UP000719412"/>
    </source>
</evidence>
<protein>
    <submittedName>
        <fullName evidence="2">Uncharacterized protein</fullName>
    </submittedName>
</protein>
<keyword evidence="3" id="KW-1185">Reference proteome</keyword>
<organism evidence="2 3">
    <name type="scientific">Tenebrio molitor</name>
    <name type="common">Yellow mealworm beetle</name>
    <dbReference type="NCBI Taxonomy" id="7067"/>
    <lineage>
        <taxon>Eukaryota</taxon>
        <taxon>Metazoa</taxon>
        <taxon>Ecdysozoa</taxon>
        <taxon>Arthropoda</taxon>
        <taxon>Hexapoda</taxon>
        <taxon>Insecta</taxon>
        <taxon>Pterygota</taxon>
        <taxon>Neoptera</taxon>
        <taxon>Endopterygota</taxon>
        <taxon>Coleoptera</taxon>
        <taxon>Polyphaga</taxon>
        <taxon>Cucujiformia</taxon>
        <taxon>Tenebrionidae</taxon>
        <taxon>Tenebrio</taxon>
    </lineage>
</organism>
<name>A0A8J6HMF7_TENMO</name>